<gene>
    <name evidence="2" type="primary">LOC116202620</name>
</gene>
<dbReference type="Proteomes" id="UP000515151">
    <property type="component" value="Chromosome 4"/>
</dbReference>
<keyword evidence="1" id="KW-1185">Reference proteome</keyword>
<dbReference type="GeneID" id="116202620"/>
<dbReference type="RefSeq" id="XP_031390079.1">
    <property type="nucleotide sequence ID" value="XM_031534219.1"/>
</dbReference>
<dbReference type="AlphaFoldDB" id="A0A6P8D6G6"/>
<accession>A0A6P8D6G6</accession>
<name>A0A6P8D6G6_PUNGR</name>
<proteinExistence type="predicted"/>
<reference evidence="1" key="1">
    <citation type="journal article" date="2020" name="Plant Biotechnol. J.">
        <title>The pomegranate (Punica granatum L.) draft genome dissects genetic divergence between soft- and hard-seeded cultivars.</title>
        <authorList>
            <person name="Luo X."/>
            <person name="Li H."/>
            <person name="Wu Z."/>
            <person name="Yao W."/>
            <person name="Zhao P."/>
            <person name="Cao D."/>
            <person name="Yu H."/>
            <person name="Li K."/>
            <person name="Poudel K."/>
            <person name="Zhao D."/>
            <person name="Zhang F."/>
            <person name="Xia X."/>
            <person name="Chen L."/>
            <person name="Wang Q."/>
            <person name="Jing D."/>
            <person name="Cao S."/>
        </authorList>
    </citation>
    <scope>NUCLEOTIDE SEQUENCE [LARGE SCALE GENOMIC DNA]</scope>
    <source>
        <strain evidence="1">cv. Tunisia</strain>
    </source>
</reference>
<evidence type="ECO:0000313" key="2">
    <source>
        <dbReference type="RefSeq" id="XP_031390079.1"/>
    </source>
</evidence>
<evidence type="ECO:0000313" key="1">
    <source>
        <dbReference type="Proteomes" id="UP000515151"/>
    </source>
</evidence>
<protein>
    <submittedName>
        <fullName evidence="2">Uncharacterized protein LOC116202620</fullName>
    </submittedName>
</protein>
<organism evidence="1 2">
    <name type="scientific">Punica granatum</name>
    <name type="common">Pomegranate</name>
    <dbReference type="NCBI Taxonomy" id="22663"/>
    <lineage>
        <taxon>Eukaryota</taxon>
        <taxon>Viridiplantae</taxon>
        <taxon>Streptophyta</taxon>
        <taxon>Embryophyta</taxon>
        <taxon>Tracheophyta</taxon>
        <taxon>Spermatophyta</taxon>
        <taxon>Magnoliopsida</taxon>
        <taxon>eudicotyledons</taxon>
        <taxon>Gunneridae</taxon>
        <taxon>Pentapetalae</taxon>
        <taxon>rosids</taxon>
        <taxon>malvids</taxon>
        <taxon>Myrtales</taxon>
        <taxon>Lythraceae</taxon>
        <taxon>Punica</taxon>
    </lineage>
</organism>
<reference evidence="2" key="2">
    <citation type="submission" date="2025-08" db="UniProtKB">
        <authorList>
            <consortium name="RefSeq"/>
        </authorList>
    </citation>
    <scope>IDENTIFICATION</scope>
    <source>
        <tissue evidence="2">Leaf</tissue>
    </source>
</reference>
<sequence length="139" mass="14960">MQETGGKGEDLGFFATTVERRVIKDRIVGSFMDTLPIVISKEKEEAGSNKGIQRSKYYGQKADGNKSQKAYFSPAETVQGQTPGKAAGNHAVTHAIGRNITITGISEDQLSQLATIFGERAAMSEQLAGPSHEESDWIG</sequence>